<keyword evidence="3" id="KW-1185">Reference proteome</keyword>
<dbReference type="PANTHER" id="PTHR31672:SF2">
    <property type="entry name" value="F-BOX DOMAIN-CONTAINING PROTEIN"/>
    <property type="match status" value="1"/>
</dbReference>
<dbReference type="InterPro" id="IPR050796">
    <property type="entry name" value="SCF_F-box_component"/>
</dbReference>
<gene>
    <name evidence="2" type="ORF">HU200_039652</name>
</gene>
<dbReference type="Pfam" id="PF08268">
    <property type="entry name" value="FBA_3"/>
    <property type="match status" value="1"/>
</dbReference>
<dbReference type="PROSITE" id="PS50181">
    <property type="entry name" value="FBOX"/>
    <property type="match status" value="2"/>
</dbReference>
<dbReference type="SUPFAM" id="SSF81383">
    <property type="entry name" value="F-box domain"/>
    <property type="match status" value="2"/>
</dbReference>
<dbReference type="Pfam" id="PF00646">
    <property type="entry name" value="F-box"/>
    <property type="match status" value="2"/>
</dbReference>
<dbReference type="Gene3D" id="1.20.1280.50">
    <property type="match status" value="2"/>
</dbReference>
<dbReference type="InterPro" id="IPR017451">
    <property type="entry name" value="F-box-assoc_interact_dom"/>
</dbReference>
<sequence length="884" mass="99615">MLTHFCADHLAEIGLFEPSGCTVVLSSEMTAELCLSNKRGKVIPSSDVVLLPDDMITEVLLRLPIKSILRFRAVCRSWAAMLSSEEFCSLHMAMTEVKPSPPKLLFVSPAENFGSTAVYSCSLLNHRDDLLFTLDYARGNFVDVVPAPCHGLTLIYDAVVPAYYVCNAATRAVTRLPPCYDVAYSTAGLGFDAMTRKYKVVRLFQGRGHEKQTFYCEIYTLGGGEGDYWRPVAGGVPFRFCNFARSAIWHAVFRKAPPLFADGSLHWLIEPSFFEKMPKAAILSFSLTKETFSWVRSPSFAVSGAHLIELDSHLFIVRDLRESLPASSMLEIWKLKDNISGGWSLNHRIDLLGHMARDFVEPQAVKVIGSFGNNKSSKRIIIATSKHKVFAYDPLSETIETIHSTMENHASHQVEPSDTRFSLFRESLVPVHKTKEEISLSSLSAKVAKEILLRLPAKSALKFKLVCQQWLTLIKSESFVHAFFLHKNTDKRLKIMLVGKGTGQPGFSFIHLNNWVEEASNRGVLLETKVVFSKPCHGLNLVSIEKKDYLYNPCTGFHRVCVNQRLHLQQMCKLHIDGVQQEYNPFSVGNKNVGLGFDPLFQEHIIVEMFYCFKDYKLRQYHLTCSLWTFNSRHLQQLPPPPLPVNDMPPAYVEGMLYWMSEPRLGQSHKRAIVSFNIATKIFDVIPCPSCIEICDSNGPCPAYVVELEGLLCAVLARPAVNELDVWKRELGQWDRAYTIYLNSWPDYSLETNIVVPLAVDPVDGRVLLCTGRKLGFYNPLKQAIEKSFPLDQMPHFTRKGLKACLGLHPDCSTKCKYVGSKTSQWKPSLDRCESFGQPSSASSHSRGKSEELNRISKLMPLVPMLYEESLAYYPGPVKGRILK</sequence>
<dbReference type="InterPro" id="IPR001810">
    <property type="entry name" value="F-box_dom"/>
</dbReference>
<proteinExistence type="predicted"/>
<name>A0A835BG40_9POAL</name>
<dbReference type="CDD" id="cd22157">
    <property type="entry name" value="F-box_AtFBW1-like"/>
    <property type="match status" value="1"/>
</dbReference>
<dbReference type="InterPro" id="IPR036047">
    <property type="entry name" value="F-box-like_dom_sf"/>
</dbReference>
<evidence type="ECO:0000313" key="3">
    <source>
        <dbReference type="Proteomes" id="UP000636709"/>
    </source>
</evidence>
<comment type="caution">
    <text evidence="2">The sequence shown here is derived from an EMBL/GenBank/DDBJ whole genome shotgun (WGS) entry which is preliminary data.</text>
</comment>
<dbReference type="InterPro" id="IPR013187">
    <property type="entry name" value="F-box-assoc_dom_typ3"/>
</dbReference>
<accession>A0A835BG40</accession>
<protein>
    <recommendedName>
        <fullName evidence="1">F-box domain-containing protein</fullName>
    </recommendedName>
</protein>
<organism evidence="2 3">
    <name type="scientific">Digitaria exilis</name>
    <dbReference type="NCBI Taxonomy" id="1010633"/>
    <lineage>
        <taxon>Eukaryota</taxon>
        <taxon>Viridiplantae</taxon>
        <taxon>Streptophyta</taxon>
        <taxon>Embryophyta</taxon>
        <taxon>Tracheophyta</taxon>
        <taxon>Spermatophyta</taxon>
        <taxon>Magnoliopsida</taxon>
        <taxon>Liliopsida</taxon>
        <taxon>Poales</taxon>
        <taxon>Poaceae</taxon>
        <taxon>PACMAD clade</taxon>
        <taxon>Panicoideae</taxon>
        <taxon>Panicodae</taxon>
        <taxon>Paniceae</taxon>
        <taxon>Anthephorinae</taxon>
        <taxon>Digitaria</taxon>
    </lineage>
</organism>
<dbReference type="AlphaFoldDB" id="A0A835BG40"/>
<feature type="domain" description="F-box" evidence="1">
    <location>
        <begin position="437"/>
        <end position="483"/>
    </location>
</feature>
<dbReference type="SMART" id="SM00256">
    <property type="entry name" value="FBOX"/>
    <property type="match status" value="2"/>
</dbReference>
<reference evidence="2" key="1">
    <citation type="submission" date="2020-07" db="EMBL/GenBank/DDBJ databases">
        <title>Genome sequence and genetic diversity analysis of an under-domesticated orphan crop, white fonio (Digitaria exilis).</title>
        <authorList>
            <person name="Bennetzen J.L."/>
            <person name="Chen S."/>
            <person name="Ma X."/>
            <person name="Wang X."/>
            <person name="Yssel A.E.J."/>
            <person name="Chaluvadi S.R."/>
            <person name="Johnson M."/>
            <person name="Gangashetty P."/>
            <person name="Hamidou F."/>
            <person name="Sanogo M.D."/>
            <person name="Zwaenepoel A."/>
            <person name="Wallace J."/>
            <person name="Van De Peer Y."/>
            <person name="Van Deynze A."/>
        </authorList>
    </citation>
    <scope>NUCLEOTIDE SEQUENCE</scope>
    <source>
        <tissue evidence="2">Leaves</tissue>
    </source>
</reference>
<dbReference type="Proteomes" id="UP000636709">
    <property type="component" value="Unassembled WGS sequence"/>
</dbReference>
<evidence type="ECO:0000313" key="2">
    <source>
        <dbReference type="EMBL" id="KAF8692416.1"/>
    </source>
</evidence>
<evidence type="ECO:0000259" key="1">
    <source>
        <dbReference type="PROSITE" id="PS50181"/>
    </source>
</evidence>
<dbReference type="OrthoDB" id="591557at2759"/>
<dbReference type="NCBIfam" id="TIGR01640">
    <property type="entry name" value="F_box_assoc_1"/>
    <property type="match status" value="1"/>
</dbReference>
<dbReference type="PANTHER" id="PTHR31672">
    <property type="entry name" value="BNACNNG10540D PROTEIN"/>
    <property type="match status" value="1"/>
</dbReference>
<feature type="domain" description="F-box" evidence="1">
    <location>
        <begin position="45"/>
        <end position="90"/>
    </location>
</feature>
<dbReference type="EMBL" id="JACEFO010001940">
    <property type="protein sequence ID" value="KAF8692416.1"/>
    <property type="molecule type" value="Genomic_DNA"/>
</dbReference>